<dbReference type="InterPro" id="IPR000330">
    <property type="entry name" value="SNF2_N"/>
</dbReference>
<keyword evidence="6" id="KW-1185">Reference proteome</keyword>
<gene>
    <name evidence="5" type="ORF">K435DRAFT_305531</name>
</gene>
<dbReference type="OrthoDB" id="3270319at2759"/>
<evidence type="ECO:0000259" key="4">
    <source>
        <dbReference type="PROSITE" id="PS51192"/>
    </source>
</evidence>
<dbReference type="InterPro" id="IPR014001">
    <property type="entry name" value="Helicase_ATP-bd"/>
</dbReference>
<sequence length="377" mass="41820">MLAELDHTLEIAGAKVAKTPKAGRPKKRLTTLTAGPQLANDADIAYLRNLYMQYFESDDDDSSQPPITESHEPEIPLEDILDGDLGMEEEAKMDPATLSQSLGFKNHLPYQFNSLRHCAGATPWDSPDIFERPDSNDLTPLRLHWHQEAGVHSILRSVFAETPQTPKCTGMLIADEVGLGKTALCLSTIAALNQLLRLQEMSQPLPPVLRSRQFLNGSNQIPALSHVIVVPGTLRPQWIQEIKTVFRPRSIDIFIYDCPKVGNKAFWGPDSGYSASLQKPQDKIIVTTHSSLQNEFTSVFLSKAKKGAQPWELPDLRKNATLEGTIFGQRFLTVNIDEAHEMRNIGVKYYAAMALCQKAQVKIAMTGTPLLTAPKVI</sequence>
<evidence type="ECO:0000256" key="3">
    <source>
        <dbReference type="SAM" id="MobiDB-lite"/>
    </source>
</evidence>
<dbReference type="PROSITE" id="PS51192">
    <property type="entry name" value="HELICASE_ATP_BIND_1"/>
    <property type="match status" value="1"/>
</dbReference>
<evidence type="ECO:0000313" key="5">
    <source>
        <dbReference type="EMBL" id="THU88715.1"/>
    </source>
</evidence>
<dbReference type="SUPFAM" id="SSF52540">
    <property type="entry name" value="P-loop containing nucleoside triphosphate hydrolases"/>
    <property type="match status" value="1"/>
</dbReference>
<dbReference type="AlphaFoldDB" id="A0A4V4HDV5"/>
<accession>A0A4V4HDV5</accession>
<keyword evidence="2" id="KW-0067">ATP-binding</keyword>
<evidence type="ECO:0000313" key="6">
    <source>
        <dbReference type="Proteomes" id="UP000297245"/>
    </source>
</evidence>
<dbReference type="InterPro" id="IPR027417">
    <property type="entry name" value="P-loop_NTPase"/>
</dbReference>
<dbReference type="SMART" id="SM00487">
    <property type="entry name" value="DEXDc"/>
    <property type="match status" value="1"/>
</dbReference>
<name>A0A4V4HDV5_DENBC</name>
<evidence type="ECO:0000256" key="2">
    <source>
        <dbReference type="ARBA" id="ARBA00022840"/>
    </source>
</evidence>
<feature type="domain" description="Helicase ATP-binding" evidence="4">
    <location>
        <begin position="162"/>
        <end position="377"/>
    </location>
</feature>
<feature type="region of interest" description="Disordered" evidence="3">
    <location>
        <begin position="57"/>
        <end position="76"/>
    </location>
</feature>
<reference evidence="5 6" key="1">
    <citation type="journal article" date="2019" name="Nat. Ecol. Evol.">
        <title>Megaphylogeny resolves global patterns of mushroom evolution.</title>
        <authorList>
            <person name="Varga T."/>
            <person name="Krizsan K."/>
            <person name="Foldi C."/>
            <person name="Dima B."/>
            <person name="Sanchez-Garcia M."/>
            <person name="Sanchez-Ramirez S."/>
            <person name="Szollosi G.J."/>
            <person name="Szarkandi J.G."/>
            <person name="Papp V."/>
            <person name="Albert L."/>
            <person name="Andreopoulos W."/>
            <person name="Angelini C."/>
            <person name="Antonin V."/>
            <person name="Barry K.W."/>
            <person name="Bougher N.L."/>
            <person name="Buchanan P."/>
            <person name="Buyck B."/>
            <person name="Bense V."/>
            <person name="Catcheside P."/>
            <person name="Chovatia M."/>
            <person name="Cooper J."/>
            <person name="Damon W."/>
            <person name="Desjardin D."/>
            <person name="Finy P."/>
            <person name="Geml J."/>
            <person name="Haridas S."/>
            <person name="Hughes K."/>
            <person name="Justo A."/>
            <person name="Karasinski D."/>
            <person name="Kautmanova I."/>
            <person name="Kiss B."/>
            <person name="Kocsube S."/>
            <person name="Kotiranta H."/>
            <person name="LaButti K.M."/>
            <person name="Lechner B.E."/>
            <person name="Liimatainen K."/>
            <person name="Lipzen A."/>
            <person name="Lukacs Z."/>
            <person name="Mihaltcheva S."/>
            <person name="Morgado L.N."/>
            <person name="Niskanen T."/>
            <person name="Noordeloos M.E."/>
            <person name="Ohm R.A."/>
            <person name="Ortiz-Santana B."/>
            <person name="Ovrebo C."/>
            <person name="Racz N."/>
            <person name="Riley R."/>
            <person name="Savchenko A."/>
            <person name="Shiryaev A."/>
            <person name="Soop K."/>
            <person name="Spirin V."/>
            <person name="Szebenyi C."/>
            <person name="Tomsovsky M."/>
            <person name="Tulloss R.E."/>
            <person name="Uehling J."/>
            <person name="Grigoriev I.V."/>
            <person name="Vagvolgyi C."/>
            <person name="Papp T."/>
            <person name="Martin F.M."/>
            <person name="Miettinen O."/>
            <person name="Hibbett D.S."/>
            <person name="Nagy L.G."/>
        </authorList>
    </citation>
    <scope>NUCLEOTIDE SEQUENCE [LARGE SCALE GENOMIC DNA]</scope>
    <source>
        <strain evidence="5 6">CBS 962.96</strain>
    </source>
</reference>
<dbReference type="Pfam" id="PF00176">
    <property type="entry name" value="SNF2-rel_dom"/>
    <property type="match status" value="1"/>
</dbReference>
<protein>
    <recommendedName>
        <fullName evidence="4">Helicase ATP-binding domain-containing protein</fullName>
    </recommendedName>
</protein>
<proteinExistence type="predicted"/>
<dbReference type="EMBL" id="ML179398">
    <property type="protein sequence ID" value="THU88715.1"/>
    <property type="molecule type" value="Genomic_DNA"/>
</dbReference>
<dbReference type="InterPro" id="IPR050496">
    <property type="entry name" value="SNF2_RAD54_helicase_repair"/>
</dbReference>
<keyword evidence="1" id="KW-0547">Nucleotide-binding</keyword>
<evidence type="ECO:0000256" key="1">
    <source>
        <dbReference type="ARBA" id="ARBA00022741"/>
    </source>
</evidence>
<dbReference type="PANTHER" id="PTHR45629">
    <property type="entry name" value="SNF2/RAD54 FAMILY MEMBER"/>
    <property type="match status" value="1"/>
</dbReference>
<dbReference type="PANTHER" id="PTHR45629:SF7">
    <property type="entry name" value="DNA EXCISION REPAIR PROTEIN ERCC-6-RELATED"/>
    <property type="match status" value="1"/>
</dbReference>
<dbReference type="Gene3D" id="3.40.50.300">
    <property type="entry name" value="P-loop containing nucleotide triphosphate hydrolases"/>
    <property type="match status" value="1"/>
</dbReference>
<dbReference type="GO" id="GO:0005524">
    <property type="term" value="F:ATP binding"/>
    <property type="evidence" value="ECO:0007669"/>
    <property type="project" value="InterPro"/>
</dbReference>
<organism evidence="5 6">
    <name type="scientific">Dendrothele bispora (strain CBS 962.96)</name>
    <dbReference type="NCBI Taxonomy" id="1314807"/>
    <lineage>
        <taxon>Eukaryota</taxon>
        <taxon>Fungi</taxon>
        <taxon>Dikarya</taxon>
        <taxon>Basidiomycota</taxon>
        <taxon>Agaricomycotina</taxon>
        <taxon>Agaricomycetes</taxon>
        <taxon>Agaricomycetidae</taxon>
        <taxon>Agaricales</taxon>
        <taxon>Agaricales incertae sedis</taxon>
        <taxon>Dendrothele</taxon>
    </lineage>
</organism>
<dbReference type="Proteomes" id="UP000297245">
    <property type="component" value="Unassembled WGS sequence"/>
</dbReference>